<evidence type="ECO:0000313" key="5">
    <source>
        <dbReference type="Proteomes" id="UP000249066"/>
    </source>
</evidence>
<dbReference type="Pfam" id="PF16220">
    <property type="entry name" value="DUF4880"/>
    <property type="match status" value="1"/>
</dbReference>
<accession>A0A2W5AF03</accession>
<dbReference type="PANTHER" id="PTHR30273">
    <property type="entry name" value="PERIPLASMIC SIGNAL SENSOR AND SIGMA FACTOR ACTIVATOR FECR-RELATED"/>
    <property type="match status" value="1"/>
</dbReference>
<protein>
    <submittedName>
        <fullName evidence="4">Iron dicitrate transport regulator FecR</fullName>
    </submittedName>
</protein>
<keyword evidence="1" id="KW-0812">Transmembrane</keyword>
<sequence>MSEQQGSDIRDQAIAWHLRLQQGGDEDWQTFTRWLEADSRHDEAYDAVALLDAELGEIHAEAVARPAVANDDEPALPRGWQASRWGAMAAALIALVFAVSMIVPMLRQETGSYAIVTRPGETRVVTLKGAGRIALNGDTRIEVDRGDARRVTLARGEAIFHVTHDEKDPFRVMVGGQELLDVGTIFNVTQDPGGLSVAVAEGAVMLNPQGDAMRLGAGDAVYLAKGSNVIERGKVPTASVGGWRSGRLDYRDAPVTRVAADLSRAIGRPVSVDPGVAAQRFTGTIVTSGPRADVVRRAQALLDVDMVQNGQGWRLTTHGGASDGQTRP</sequence>
<organism evidence="4 5">
    <name type="scientific">Sphingomonas sanxanigenens</name>
    <dbReference type="NCBI Taxonomy" id="397260"/>
    <lineage>
        <taxon>Bacteria</taxon>
        <taxon>Pseudomonadati</taxon>
        <taxon>Pseudomonadota</taxon>
        <taxon>Alphaproteobacteria</taxon>
        <taxon>Sphingomonadales</taxon>
        <taxon>Sphingomonadaceae</taxon>
        <taxon>Sphingomonas</taxon>
    </lineage>
</organism>
<dbReference type="PIRSF" id="PIRSF018266">
    <property type="entry name" value="FecR"/>
    <property type="match status" value="1"/>
</dbReference>
<feature type="domain" description="FecR N-terminal" evidence="3">
    <location>
        <begin position="11"/>
        <end position="49"/>
    </location>
</feature>
<dbReference type="GO" id="GO:0016989">
    <property type="term" value="F:sigma factor antagonist activity"/>
    <property type="evidence" value="ECO:0007669"/>
    <property type="project" value="TreeGrafter"/>
</dbReference>
<dbReference type="InterPro" id="IPR006860">
    <property type="entry name" value="FecR"/>
</dbReference>
<comment type="caution">
    <text evidence="4">The sequence shown here is derived from an EMBL/GenBank/DDBJ whole genome shotgun (WGS) entry which is preliminary data.</text>
</comment>
<keyword evidence="1" id="KW-1133">Transmembrane helix</keyword>
<dbReference type="PANTHER" id="PTHR30273:SF2">
    <property type="entry name" value="PROTEIN FECR"/>
    <property type="match status" value="1"/>
</dbReference>
<name>A0A2W5AF03_9SPHN</name>
<feature type="transmembrane region" description="Helical" evidence="1">
    <location>
        <begin position="85"/>
        <end position="106"/>
    </location>
</feature>
<proteinExistence type="predicted"/>
<dbReference type="Proteomes" id="UP000249066">
    <property type="component" value="Unassembled WGS sequence"/>
</dbReference>
<gene>
    <name evidence="4" type="ORF">DI623_02050</name>
</gene>
<dbReference type="InterPro" id="IPR012373">
    <property type="entry name" value="Ferrdict_sens_TM"/>
</dbReference>
<dbReference type="Gene3D" id="2.60.120.1440">
    <property type="match status" value="1"/>
</dbReference>
<dbReference type="InterPro" id="IPR032623">
    <property type="entry name" value="FecR_N"/>
</dbReference>
<dbReference type="AlphaFoldDB" id="A0A2W5AF03"/>
<evidence type="ECO:0000313" key="4">
    <source>
        <dbReference type="EMBL" id="PZO91717.1"/>
    </source>
</evidence>
<evidence type="ECO:0000256" key="1">
    <source>
        <dbReference type="SAM" id="Phobius"/>
    </source>
</evidence>
<feature type="domain" description="FecR protein" evidence="2">
    <location>
        <begin position="115"/>
        <end position="204"/>
    </location>
</feature>
<reference evidence="4 5" key="1">
    <citation type="submission" date="2017-08" db="EMBL/GenBank/DDBJ databases">
        <title>Infants hospitalized years apart are colonized by the same room-sourced microbial strains.</title>
        <authorList>
            <person name="Brooks B."/>
            <person name="Olm M.R."/>
            <person name="Firek B.A."/>
            <person name="Baker R."/>
            <person name="Thomas B.C."/>
            <person name="Morowitz M.J."/>
            <person name="Banfield J.F."/>
        </authorList>
    </citation>
    <scope>NUCLEOTIDE SEQUENCE [LARGE SCALE GENOMIC DNA]</scope>
    <source>
        <strain evidence="4">S2_018_000_R2_101</strain>
    </source>
</reference>
<evidence type="ECO:0000259" key="2">
    <source>
        <dbReference type="Pfam" id="PF04773"/>
    </source>
</evidence>
<evidence type="ECO:0000259" key="3">
    <source>
        <dbReference type="Pfam" id="PF16220"/>
    </source>
</evidence>
<dbReference type="Pfam" id="PF04773">
    <property type="entry name" value="FecR"/>
    <property type="match status" value="1"/>
</dbReference>
<keyword evidence="1" id="KW-0472">Membrane</keyword>
<dbReference type="EMBL" id="QFNN01000005">
    <property type="protein sequence ID" value="PZO91717.1"/>
    <property type="molecule type" value="Genomic_DNA"/>
</dbReference>